<proteinExistence type="predicted"/>
<reference evidence="2" key="1">
    <citation type="journal article" date="2017" name="Nat. Ecol. Evol.">
        <title>Genome expansion and lineage-specific genetic innovations in the forest pathogenic fungi Armillaria.</title>
        <authorList>
            <person name="Sipos G."/>
            <person name="Prasanna A.N."/>
            <person name="Walter M.C."/>
            <person name="O'Connor E."/>
            <person name="Balint B."/>
            <person name="Krizsan K."/>
            <person name="Kiss B."/>
            <person name="Hess J."/>
            <person name="Varga T."/>
            <person name="Slot J."/>
            <person name="Riley R."/>
            <person name="Boka B."/>
            <person name="Rigling D."/>
            <person name="Barry K."/>
            <person name="Lee J."/>
            <person name="Mihaltcheva S."/>
            <person name="LaButti K."/>
            <person name="Lipzen A."/>
            <person name="Waldron R."/>
            <person name="Moloney N.M."/>
            <person name="Sperisen C."/>
            <person name="Kredics L."/>
            <person name="Vagvoelgyi C."/>
            <person name="Patrignani A."/>
            <person name="Fitzpatrick D."/>
            <person name="Nagy I."/>
            <person name="Doyle S."/>
            <person name="Anderson J.B."/>
            <person name="Grigoriev I.V."/>
            <person name="Gueldener U."/>
            <person name="Muensterkoetter M."/>
            <person name="Nagy L.G."/>
        </authorList>
    </citation>
    <scope>NUCLEOTIDE SEQUENCE [LARGE SCALE GENOMIC DNA]</scope>
    <source>
        <strain evidence="2">C18/9</strain>
    </source>
</reference>
<evidence type="ECO:0000313" key="2">
    <source>
        <dbReference type="Proteomes" id="UP000219338"/>
    </source>
</evidence>
<accession>A0A284S759</accession>
<keyword evidence="2" id="KW-1185">Reference proteome</keyword>
<organism evidence="1 2">
    <name type="scientific">Armillaria ostoyae</name>
    <name type="common">Armillaria root rot fungus</name>
    <dbReference type="NCBI Taxonomy" id="47428"/>
    <lineage>
        <taxon>Eukaryota</taxon>
        <taxon>Fungi</taxon>
        <taxon>Dikarya</taxon>
        <taxon>Basidiomycota</taxon>
        <taxon>Agaricomycotina</taxon>
        <taxon>Agaricomycetes</taxon>
        <taxon>Agaricomycetidae</taxon>
        <taxon>Agaricales</taxon>
        <taxon>Marasmiineae</taxon>
        <taxon>Physalacriaceae</taxon>
        <taxon>Armillaria</taxon>
    </lineage>
</organism>
<gene>
    <name evidence="1" type="ORF">ARMOST_20374</name>
</gene>
<sequence length="19" mass="2257">MTLMSSLSPFLYLFAQYLM</sequence>
<evidence type="ECO:0000313" key="1">
    <source>
        <dbReference type="EMBL" id="SJL16845.1"/>
    </source>
</evidence>
<dbReference type="Proteomes" id="UP000219338">
    <property type="component" value="Unassembled WGS sequence"/>
</dbReference>
<name>A0A284S759_ARMOS</name>
<dbReference type="EMBL" id="FUEG01000038">
    <property type="protein sequence ID" value="SJL16845.1"/>
    <property type="molecule type" value="Genomic_DNA"/>
</dbReference>
<protein>
    <submittedName>
        <fullName evidence="1">Uncharacterized protein</fullName>
    </submittedName>
</protein>
<dbReference type="AlphaFoldDB" id="A0A284S759"/>